<keyword evidence="5 10" id="KW-0808">Transferase</keyword>
<dbReference type="SUPFAM" id="SSF53748">
    <property type="entry name" value="Phosphoglycerate kinase"/>
    <property type="match status" value="1"/>
</dbReference>
<dbReference type="GO" id="GO:0006096">
    <property type="term" value="P:glycolytic process"/>
    <property type="evidence" value="ECO:0007669"/>
    <property type="project" value="UniProtKB-UniPathway"/>
</dbReference>
<comment type="cofactor">
    <cofactor evidence="2">
        <name>Mg(2+)</name>
        <dbReference type="ChEBI" id="CHEBI:18420"/>
    </cofactor>
</comment>
<dbReference type="UniPathway" id="UPA00109">
    <property type="reaction ID" value="UER00185"/>
</dbReference>
<evidence type="ECO:0000256" key="6">
    <source>
        <dbReference type="ARBA" id="ARBA00022741"/>
    </source>
</evidence>
<comment type="pathway">
    <text evidence="10">Carbohydrate degradation; glycolysis; pyruvate from D-glyceraldehyde 3-phosphate: step 2/5.</text>
</comment>
<dbReference type="FunFam" id="3.40.50.1260:FF:000007">
    <property type="entry name" value="Phosphoglycerate kinase"/>
    <property type="match status" value="1"/>
</dbReference>
<proteinExistence type="inferred from homology"/>
<keyword evidence="7 10" id="KW-0418">Kinase</keyword>
<evidence type="ECO:0000256" key="7">
    <source>
        <dbReference type="ARBA" id="ARBA00022777"/>
    </source>
</evidence>
<dbReference type="GO" id="GO:0004618">
    <property type="term" value="F:phosphoglycerate kinase activity"/>
    <property type="evidence" value="ECO:0007669"/>
    <property type="project" value="UniProtKB-EC"/>
</dbReference>
<evidence type="ECO:0000256" key="5">
    <source>
        <dbReference type="ARBA" id="ARBA00022679"/>
    </source>
</evidence>
<evidence type="ECO:0000256" key="8">
    <source>
        <dbReference type="ARBA" id="ARBA00022840"/>
    </source>
</evidence>
<comment type="catalytic activity">
    <reaction evidence="1 10">
        <text>(2R)-3-phosphoglycerate + ATP = (2R)-3-phospho-glyceroyl phosphate + ADP</text>
        <dbReference type="Rhea" id="RHEA:14801"/>
        <dbReference type="ChEBI" id="CHEBI:30616"/>
        <dbReference type="ChEBI" id="CHEBI:57604"/>
        <dbReference type="ChEBI" id="CHEBI:58272"/>
        <dbReference type="ChEBI" id="CHEBI:456216"/>
        <dbReference type="EC" id="2.7.2.3"/>
    </reaction>
</comment>
<evidence type="ECO:0000256" key="4">
    <source>
        <dbReference type="ARBA" id="ARBA00013061"/>
    </source>
</evidence>
<keyword evidence="8" id="KW-0067">ATP-binding</keyword>
<dbReference type="EMBL" id="HBIV01030130">
    <property type="protein sequence ID" value="CAE0669863.1"/>
    <property type="molecule type" value="Transcribed_RNA"/>
</dbReference>
<dbReference type="GO" id="GO:0005829">
    <property type="term" value="C:cytosol"/>
    <property type="evidence" value="ECO:0007669"/>
    <property type="project" value="TreeGrafter"/>
</dbReference>
<dbReference type="Pfam" id="PF00162">
    <property type="entry name" value="PGK"/>
    <property type="match status" value="1"/>
</dbReference>
<dbReference type="AlphaFoldDB" id="A0A7S3Z2R6"/>
<evidence type="ECO:0000256" key="3">
    <source>
        <dbReference type="ARBA" id="ARBA00008982"/>
    </source>
</evidence>
<dbReference type="Gene3D" id="3.40.50.1260">
    <property type="entry name" value="Phosphoglycerate kinase, N-terminal domain"/>
    <property type="match status" value="1"/>
</dbReference>
<gene>
    <name evidence="12" type="ORF">LGLO00237_LOCUS21495</name>
</gene>
<keyword evidence="6" id="KW-0547">Nucleotide-binding</keyword>
<dbReference type="PANTHER" id="PTHR11406">
    <property type="entry name" value="PHOSPHOGLYCERATE KINASE"/>
    <property type="match status" value="1"/>
</dbReference>
<evidence type="ECO:0000256" key="2">
    <source>
        <dbReference type="ARBA" id="ARBA00001946"/>
    </source>
</evidence>
<dbReference type="InterPro" id="IPR001576">
    <property type="entry name" value="Phosphoglycerate_kinase"/>
</dbReference>
<protein>
    <recommendedName>
        <fullName evidence="4 10">Phosphoglycerate kinase</fullName>
        <ecNumber evidence="4 10">2.7.2.3</ecNumber>
    </recommendedName>
</protein>
<evidence type="ECO:0000256" key="1">
    <source>
        <dbReference type="ARBA" id="ARBA00000642"/>
    </source>
</evidence>
<reference evidence="12" key="1">
    <citation type="submission" date="2021-01" db="EMBL/GenBank/DDBJ databases">
        <authorList>
            <person name="Corre E."/>
            <person name="Pelletier E."/>
            <person name="Niang G."/>
            <person name="Scheremetjew M."/>
            <person name="Finn R."/>
            <person name="Kale V."/>
            <person name="Holt S."/>
            <person name="Cochrane G."/>
            <person name="Meng A."/>
            <person name="Brown T."/>
            <person name="Cohen L."/>
        </authorList>
    </citation>
    <scope>NUCLEOTIDE SEQUENCE</scope>
    <source>
        <strain evidence="12">CCCM811</strain>
    </source>
</reference>
<evidence type="ECO:0000256" key="10">
    <source>
        <dbReference type="RuleBase" id="RU000532"/>
    </source>
</evidence>
<evidence type="ECO:0000256" key="9">
    <source>
        <dbReference type="ARBA" id="ARBA00022842"/>
    </source>
</evidence>
<dbReference type="InterPro" id="IPR015824">
    <property type="entry name" value="Phosphoglycerate_kinase_N"/>
</dbReference>
<accession>A0A7S3Z2R6</accession>
<keyword evidence="9" id="KW-0460">Magnesium</keyword>
<dbReference type="InterPro" id="IPR036043">
    <property type="entry name" value="Phosphoglycerate_kinase_sf"/>
</dbReference>
<evidence type="ECO:0000256" key="11">
    <source>
        <dbReference type="RuleBase" id="RU000696"/>
    </source>
</evidence>
<dbReference type="EC" id="2.7.2.3" evidence="4 10"/>
<comment type="subunit">
    <text evidence="11">Monomer.</text>
</comment>
<dbReference type="PRINTS" id="PR00477">
    <property type="entry name" value="PHGLYCKINASE"/>
</dbReference>
<name>A0A7S3Z2R6_9EUKA</name>
<dbReference type="GO" id="GO:0043531">
    <property type="term" value="F:ADP binding"/>
    <property type="evidence" value="ECO:0007669"/>
    <property type="project" value="TreeGrafter"/>
</dbReference>
<evidence type="ECO:0000313" key="12">
    <source>
        <dbReference type="EMBL" id="CAE0669863.1"/>
    </source>
</evidence>
<dbReference type="GO" id="GO:0005524">
    <property type="term" value="F:ATP binding"/>
    <property type="evidence" value="ECO:0007669"/>
    <property type="project" value="UniProtKB-KW"/>
</dbReference>
<dbReference type="GO" id="GO:0006094">
    <property type="term" value="P:gluconeogenesis"/>
    <property type="evidence" value="ECO:0007669"/>
    <property type="project" value="TreeGrafter"/>
</dbReference>
<sequence length="226" mass="23752">MEKELTFLHAAVESPKRPFAAVVGGAKVSTKIPVLESLMDKCEKLLVSGGMIFTFLKARGLSVGKSILEEDILELASDLEAKAKAKGVELLLPVDVVIADNFSNDANTQVVSVEDIPDGWMGLDHGPKTQQLFRDALSDCKTIVWNGPMGAFEMENFASGTYDLAECLGELTAKGAVTIVGGGDSVAAIKKKGLEDTLTHISTGGGASLEMLEGKELPGVTALDSA</sequence>
<organism evidence="12">
    <name type="scientific">Lotharella globosa</name>
    <dbReference type="NCBI Taxonomy" id="91324"/>
    <lineage>
        <taxon>Eukaryota</taxon>
        <taxon>Sar</taxon>
        <taxon>Rhizaria</taxon>
        <taxon>Cercozoa</taxon>
        <taxon>Chlorarachniophyceae</taxon>
        <taxon>Lotharella</taxon>
    </lineage>
</organism>
<comment type="similarity">
    <text evidence="3 10">Belongs to the phosphoglycerate kinase family.</text>
</comment>
<dbReference type="PANTHER" id="PTHR11406:SF23">
    <property type="entry name" value="PHOSPHOGLYCERATE KINASE 1, CHLOROPLASTIC-RELATED"/>
    <property type="match status" value="1"/>
</dbReference>